<evidence type="ECO:0000256" key="6">
    <source>
        <dbReference type="HAMAP-Rule" id="MF_00361"/>
    </source>
</evidence>
<comment type="similarity">
    <text evidence="6">Belongs to the NAD kinase family.</text>
</comment>
<comment type="subcellular location">
    <subcellularLocation>
        <location evidence="6">Cytoplasm</location>
    </subcellularLocation>
</comment>
<dbReference type="Pfam" id="PF20143">
    <property type="entry name" value="NAD_kinase_C"/>
    <property type="match status" value="1"/>
</dbReference>
<evidence type="ECO:0000256" key="5">
    <source>
        <dbReference type="ARBA" id="ARBA00047925"/>
    </source>
</evidence>
<dbReference type="GO" id="GO:0005737">
    <property type="term" value="C:cytoplasm"/>
    <property type="evidence" value="ECO:0007669"/>
    <property type="project" value="UniProtKB-SubCell"/>
</dbReference>
<dbReference type="PANTHER" id="PTHR20275:SF0">
    <property type="entry name" value="NAD KINASE"/>
    <property type="match status" value="1"/>
</dbReference>
<comment type="caution">
    <text evidence="6">Lacks conserved residue(s) required for the propagation of feature annotation.</text>
</comment>
<feature type="binding site" evidence="6">
    <location>
        <position position="72"/>
    </location>
    <ligand>
        <name>NAD(+)</name>
        <dbReference type="ChEBI" id="CHEBI:57540"/>
    </ligand>
</feature>
<dbReference type="Gene3D" id="2.60.200.30">
    <property type="entry name" value="Probable inorganic polyphosphate/atp-NAD kinase, domain 2"/>
    <property type="match status" value="1"/>
</dbReference>
<feature type="binding site" evidence="6">
    <location>
        <begin position="140"/>
        <end position="141"/>
    </location>
    <ligand>
        <name>NAD(+)</name>
        <dbReference type="ChEBI" id="CHEBI:57540"/>
    </ligand>
</feature>
<evidence type="ECO:0000256" key="1">
    <source>
        <dbReference type="ARBA" id="ARBA00022679"/>
    </source>
</evidence>
<comment type="catalytic activity">
    <reaction evidence="5 6">
        <text>NAD(+) + ATP = ADP + NADP(+) + H(+)</text>
        <dbReference type="Rhea" id="RHEA:18629"/>
        <dbReference type="ChEBI" id="CHEBI:15378"/>
        <dbReference type="ChEBI" id="CHEBI:30616"/>
        <dbReference type="ChEBI" id="CHEBI:57540"/>
        <dbReference type="ChEBI" id="CHEBI:58349"/>
        <dbReference type="ChEBI" id="CHEBI:456216"/>
        <dbReference type="EC" id="2.7.1.23"/>
    </reaction>
</comment>
<dbReference type="GO" id="GO:0046872">
    <property type="term" value="F:metal ion binding"/>
    <property type="evidence" value="ECO:0007669"/>
    <property type="project" value="UniProtKB-UniRule"/>
</dbReference>
<feature type="active site" description="Proton acceptor" evidence="6">
    <location>
        <position position="67"/>
    </location>
</feature>
<keyword evidence="6" id="KW-0067">ATP-binding</keyword>
<evidence type="ECO:0000256" key="2">
    <source>
        <dbReference type="ARBA" id="ARBA00022777"/>
    </source>
</evidence>
<evidence type="ECO:0000256" key="4">
    <source>
        <dbReference type="ARBA" id="ARBA00023027"/>
    </source>
</evidence>
<feature type="binding site" evidence="6">
    <location>
        <position position="151"/>
    </location>
    <ligand>
        <name>NAD(+)</name>
        <dbReference type="ChEBI" id="CHEBI:57540"/>
    </ligand>
</feature>
<dbReference type="SUPFAM" id="SSF111331">
    <property type="entry name" value="NAD kinase/diacylglycerol kinase-like"/>
    <property type="match status" value="1"/>
</dbReference>
<organism evidence="7 8">
    <name type="scientific">Feifania hominis</name>
    <dbReference type="NCBI Taxonomy" id="2763660"/>
    <lineage>
        <taxon>Bacteria</taxon>
        <taxon>Bacillati</taxon>
        <taxon>Bacillota</taxon>
        <taxon>Clostridia</taxon>
        <taxon>Eubacteriales</taxon>
        <taxon>Feifaniaceae</taxon>
        <taxon>Feifania</taxon>
    </lineage>
</organism>
<protein>
    <recommendedName>
        <fullName evidence="6">NAD kinase</fullName>
        <ecNumber evidence="6">2.7.1.23</ecNumber>
    </recommendedName>
    <alternativeName>
        <fullName evidence="6">ATP-dependent NAD kinase</fullName>
    </alternativeName>
</protein>
<keyword evidence="3 6" id="KW-0521">NADP</keyword>
<keyword evidence="6" id="KW-0963">Cytoplasm</keyword>
<dbReference type="GO" id="GO:0005524">
    <property type="term" value="F:ATP binding"/>
    <property type="evidence" value="ECO:0007669"/>
    <property type="project" value="UniProtKB-KW"/>
</dbReference>
<dbReference type="InterPro" id="IPR017438">
    <property type="entry name" value="ATP-NAD_kinase_N"/>
</dbReference>
<keyword evidence="1 6" id="KW-0808">Transferase</keyword>
<dbReference type="EMBL" id="JACRSP010000001">
    <property type="protein sequence ID" value="MBC8535553.1"/>
    <property type="molecule type" value="Genomic_DNA"/>
</dbReference>
<dbReference type="GO" id="GO:0051287">
    <property type="term" value="F:NAD binding"/>
    <property type="evidence" value="ECO:0007669"/>
    <property type="project" value="UniProtKB-ARBA"/>
</dbReference>
<dbReference type="InterPro" id="IPR016064">
    <property type="entry name" value="NAD/diacylglycerol_kinase_sf"/>
</dbReference>
<evidence type="ECO:0000313" key="8">
    <source>
        <dbReference type="Proteomes" id="UP000620366"/>
    </source>
</evidence>
<dbReference type="InterPro" id="IPR002504">
    <property type="entry name" value="NADK"/>
</dbReference>
<accession>A0A926DBL7</accession>
<keyword evidence="4 6" id="KW-0520">NAD</keyword>
<feature type="binding site" evidence="6">
    <location>
        <position position="168"/>
    </location>
    <ligand>
        <name>NAD(+)</name>
        <dbReference type="ChEBI" id="CHEBI:57540"/>
    </ligand>
</feature>
<dbReference type="GO" id="GO:0003951">
    <property type="term" value="F:NAD+ kinase activity"/>
    <property type="evidence" value="ECO:0007669"/>
    <property type="project" value="UniProtKB-UniRule"/>
</dbReference>
<keyword evidence="8" id="KW-1185">Reference proteome</keyword>
<dbReference type="Gene3D" id="3.40.50.10330">
    <property type="entry name" value="Probable inorganic polyphosphate/atp-NAD kinase, domain 1"/>
    <property type="match status" value="1"/>
</dbReference>
<proteinExistence type="inferred from homology"/>
<dbReference type="Proteomes" id="UP000620366">
    <property type="component" value="Unassembled WGS sequence"/>
</dbReference>
<name>A0A926DBL7_9FIRM</name>
<dbReference type="PANTHER" id="PTHR20275">
    <property type="entry name" value="NAD KINASE"/>
    <property type="match status" value="1"/>
</dbReference>
<keyword evidence="6" id="KW-0547">Nucleotide-binding</keyword>
<feature type="binding site" evidence="6">
    <location>
        <position position="170"/>
    </location>
    <ligand>
        <name>NAD(+)</name>
        <dbReference type="ChEBI" id="CHEBI:57540"/>
    </ligand>
</feature>
<evidence type="ECO:0000256" key="3">
    <source>
        <dbReference type="ARBA" id="ARBA00022857"/>
    </source>
</evidence>
<reference evidence="7" key="1">
    <citation type="submission" date="2020-08" db="EMBL/GenBank/DDBJ databases">
        <title>Genome public.</title>
        <authorList>
            <person name="Liu C."/>
            <person name="Sun Q."/>
        </authorList>
    </citation>
    <scope>NUCLEOTIDE SEQUENCE</scope>
    <source>
        <strain evidence="7">BX7</strain>
    </source>
</reference>
<dbReference type="EC" id="2.7.1.23" evidence="6"/>
<gene>
    <name evidence="6" type="primary">nadK</name>
    <name evidence="7" type="ORF">H8695_02435</name>
</gene>
<comment type="function">
    <text evidence="6">Involved in the regulation of the intracellular balance of NAD and NADP, and is a key enzyme in the biosynthesis of NADP. Catalyzes specifically the phosphorylation on 2'-hydroxyl of the adenosine moiety of NAD to yield NADP.</text>
</comment>
<dbReference type="GO" id="GO:0006741">
    <property type="term" value="P:NADP+ biosynthetic process"/>
    <property type="evidence" value="ECO:0007669"/>
    <property type="project" value="UniProtKB-UniRule"/>
</dbReference>
<keyword evidence="2 6" id="KW-0418">Kinase</keyword>
<comment type="caution">
    <text evidence="7">The sequence shown here is derived from an EMBL/GenBank/DDBJ whole genome shotgun (WGS) entry which is preliminary data.</text>
</comment>
<dbReference type="HAMAP" id="MF_00361">
    <property type="entry name" value="NAD_kinase"/>
    <property type="match status" value="1"/>
</dbReference>
<comment type="cofactor">
    <cofactor evidence="6">
        <name>a divalent metal cation</name>
        <dbReference type="ChEBI" id="CHEBI:60240"/>
    </cofactor>
</comment>
<dbReference type="GO" id="GO:0019674">
    <property type="term" value="P:NAD+ metabolic process"/>
    <property type="evidence" value="ECO:0007669"/>
    <property type="project" value="InterPro"/>
</dbReference>
<dbReference type="InterPro" id="IPR017437">
    <property type="entry name" value="ATP-NAD_kinase_PpnK-typ_C"/>
</dbReference>
<sequence length="286" mass="31757">MKLAVIPNIDRDKDLNFTEKLLAFLQPYDAEVLMEEYFRGRVSRDVRFCPRETLYREADAAIAIGGDGTFLRIARAAAEHDVAILGINMGRVGYMTELEPSELDQIAKLFAGDYRVEERMMLSASVLRGGERVYEKLGLNDAVVHNGMISRILDIDLYADGTIMNAYRADGIIISTPTGSTAYSMAAGGPIVDPVMNCLSVIPICPHSLYSRAIVFPDTAKVEVVLPRLHGKDALLTVDGSEGFAVRQGDRVCIQKSEQKTKIIRVKKSSFYDTLYRKLADRGVQR</sequence>
<dbReference type="AlphaFoldDB" id="A0A926DBL7"/>
<dbReference type="RefSeq" id="WP_249299280.1">
    <property type="nucleotide sequence ID" value="NZ_JACRSP010000001.1"/>
</dbReference>
<dbReference type="Pfam" id="PF01513">
    <property type="entry name" value="NAD_kinase"/>
    <property type="match status" value="1"/>
</dbReference>
<evidence type="ECO:0000313" key="7">
    <source>
        <dbReference type="EMBL" id="MBC8535553.1"/>
    </source>
</evidence>
<feature type="binding site" evidence="6">
    <location>
        <begin position="67"/>
        <end position="68"/>
    </location>
    <ligand>
        <name>NAD(+)</name>
        <dbReference type="ChEBI" id="CHEBI:57540"/>
    </ligand>
</feature>